<dbReference type="Gene3D" id="1.10.10.10">
    <property type="entry name" value="Winged helix-like DNA-binding domain superfamily/Winged helix DNA-binding domain"/>
    <property type="match status" value="1"/>
</dbReference>
<accession>A0ABW4S4S3</accession>
<protein>
    <submittedName>
        <fullName evidence="2">MBL fold metallo-hydrolase</fullName>
    </submittedName>
</protein>
<evidence type="ECO:0000259" key="1">
    <source>
        <dbReference type="SMART" id="SM00849"/>
    </source>
</evidence>
<dbReference type="SMART" id="SM00849">
    <property type="entry name" value="Lactamase_B"/>
    <property type="match status" value="1"/>
</dbReference>
<feature type="domain" description="Metallo-beta-lactamase" evidence="1">
    <location>
        <begin position="26"/>
        <end position="205"/>
    </location>
</feature>
<reference evidence="3" key="1">
    <citation type="journal article" date="2019" name="Int. J. Syst. Evol. Microbiol.">
        <title>The Global Catalogue of Microorganisms (GCM) 10K type strain sequencing project: providing services to taxonomists for standard genome sequencing and annotation.</title>
        <authorList>
            <consortium name="The Broad Institute Genomics Platform"/>
            <consortium name="The Broad Institute Genome Sequencing Center for Infectious Disease"/>
            <person name="Wu L."/>
            <person name="Ma J."/>
        </authorList>
    </citation>
    <scope>NUCLEOTIDE SEQUENCE [LARGE SCALE GENOMIC DNA]</scope>
    <source>
        <strain evidence="3">CGMCC 4.7242</strain>
    </source>
</reference>
<dbReference type="PANTHER" id="PTHR23131:SF0">
    <property type="entry name" value="ENDORIBONUCLEASE LACTB2"/>
    <property type="match status" value="1"/>
</dbReference>
<dbReference type="InterPro" id="IPR036388">
    <property type="entry name" value="WH-like_DNA-bd_sf"/>
</dbReference>
<dbReference type="SUPFAM" id="SSF56281">
    <property type="entry name" value="Metallo-hydrolase/oxidoreductase"/>
    <property type="match status" value="1"/>
</dbReference>
<dbReference type="Pfam" id="PF00753">
    <property type="entry name" value="Lactamase_B"/>
    <property type="match status" value="1"/>
</dbReference>
<sequence>MTAAREIAPGLRLLCAPNPSPMTGPGTNTYMVGRGQVAVIDPGPDLPAHLDAILGALGPDERVSHILVTHAHLDHAGLARGLSKRTGAPVLAFGNWTSGRSPLMQNLAEAGIGGGEGVDASFVPDRCLGDGEEISGPGWVLRALWTPGHFGNHICLQWGDEIFTGDLVMGWASSLISPPDGDMGAYMASLSRIMSLGPRRLWPGHGDAVDDPAFRLAELVAHRRSRERAILAAVLAAGPAGATPAELRQRVYGSDLAPALFTAAERNVLAHLIDLHERGLVACHPAPHPEARFHRP</sequence>
<proteinExistence type="predicted"/>
<comment type="caution">
    <text evidence="2">The sequence shown here is derived from an EMBL/GenBank/DDBJ whole genome shotgun (WGS) entry which is preliminary data.</text>
</comment>
<dbReference type="PANTHER" id="PTHR23131">
    <property type="entry name" value="ENDORIBONUCLEASE LACTB2"/>
    <property type="match status" value="1"/>
</dbReference>
<dbReference type="Gene3D" id="3.60.15.10">
    <property type="entry name" value="Ribonuclease Z/Hydroxyacylglutathione hydrolase-like"/>
    <property type="match status" value="1"/>
</dbReference>
<gene>
    <name evidence="2" type="ORF">ACFSGJ_09700</name>
</gene>
<dbReference type="RefSeq" id="WP_390261130.1">
    <property type="nucleotide sequence ID" value="NZ_JBHUGH010000006.1"/>
</dbReference>
<dbReference type="Pfam" id="PF17778">
    <property type="entry name" value="WHD_BLACT"/>
    <property type="match status" value="1"/>
</dbReference>
<dbReference type="CDD" id="cd16278">
    <property type="entry name" value="metallo-hydrolase-like_MBL-fold"/>
    <property type="match status" value="1"/>
</dbReference>
<name>A0ABW4S4S3_9RHOB</name>
<evidence type="ECO:0000313" key="3">
    <source>
        <dbReference type="Proteomes" id="UP001597353"/>
    </source>
</evidence>
<dbReference type="InterPro" id="IPR050662">
    <property type="entry name" value="Sec-metab_biosynth-thioest"/>
</dbReference>
<dbReference type="Proteomes" id="UP001597353">
    <property type="component" value="Unassembled WGS sequence"/>
</dbReference>
<evidence type="ECO:0000313" key="2">
    <source>
        <dbReference type="EMBL" id="MFD1912486.1"/>
    </source>
</evidence>
<dbReference type="InterPro" id="IPR041516">
    <property type="entry name" value="LACTB2_WH"/>
</dbReference>
<dbReference type="InterPro" id="IPR001279">
    <property type="entry name" value="Metallo-B-lactamas"/>
</dbReference>
<keyword evidence="3" id="KW-1185">Reference proteome</keyword>
<organism evidence="2 3">
    <name type="scientific">Halodurantibacterium flavum</name>
    <dbReference type="NCBI Taxonomy" id="1382802"/>
    <lineage>
        <taxon>Bacteria</taxon>
        <taxon>Pseudomonadati</taxon>
        <taxon>Pseudomonadota</taxon>
        <taxon>Alphaproteobacteria</taxon>
        <taxon>Rhodobacterales</taxon>
        <taxon>Paracoccaceae</taxon>
        <taxon>Halodurantibacterium</taxon>
    </lineage>
</organism>
<dbReference type="InterPro" id="IPR036866">
    <property type="entry name" value="RibonucZ/Hydroxyglut_hydro"/>
</dbReference>
<dbReference type="EMBL" id="JBHUGH010000006">
    <property type="protein sequence ID" value="MFD1912486.1"/>
    <property type="molecule type" value="Genomic_DNA"/>
</dbReference>